<dbReference type="GO" id="GO:0005886">
    <property type="term" value="C:plasma membrane"/>
    <property type="evidence" value="ECO:0007669"/>
    <property type="project" value="UniProtKB-SubCell"/>
</dbReference>
<dbReference type="InterPro" id="IPR011577">
    <property type="entry name" value="Cyt_b561_bac/Ni-Hgenase"/>
</dbReference>
<keyword evidence="9" id="KW-1185">Reference proteome</keyword>
<dbReference type="GO" id="GO:0022904">
    <property type="term" value="P:respiratory electron transport chain"/>
    <property type="evidence" value="ECO:0007669"/>
    <property type="project" value="InterPro"/>
</dbReference>
<feature type="domain" description="Cytochrome b561 bacterial/Ni-hydrogenase" evidence="7">
    <location>
        <begin position="17"/>
        <end position="178"/>
    </location>
</feature>
<keyword evidence="4 6" id="KW-1133">Transmembrane helix</keyword>
<evidence type="ECO:0000256" key="6">
    <source>
        <dbReference type="SAM" id="Phobius"/>
    </source>
</evidence>
<evidence type="ECO:0000313" key="8">
    <source>
        <dbReference type="EMBL" id="MTW11107.1"/>
    </source>
</evidence>
<dbReference type="AlphaFoldDB" id="A0A6L6QGS2"/>
<dbReference type="OrthoDB" id="196472at2"/>
<dbReference type="Pfam" id="PF01292">
    <property type="entry name" value="Ni_hydr_CYTB"/>
    <property type="match status" value="1"/>
</dbReference>
<dbReference type="InterPro" id="IPR016174">
    <property type="entry name" value="Di-haem_cyt_TM"/>
</dbReference>
<reference evidence="8 9" key="1">
    <citation type="submission" date="2019-11" db="EMBL/GenBank/DDBJ databases">
        <title>Type strains purchased from KCTC, JCM and DSMZ.</title>
        <authorList>
            <person name="Lu H."/>
        </authorList>
    </citation>
    <scope>NUCLEOTIDE SEQUENCE [LARGE SCALE GENOMIC DNA]</scope>
    <source>
        <strain evidence="8 9">JCM 31587</strain>
    </source>
</reference>
<feature type="transmembrane region" description="Helical" evidence="6">
    <location>
        <begin position="191"/>
        <end position="209"/>
    </location>
</feature>
<evidence type="ECO:0000256" key="5">
    <source>
        <dbReference type="ARBA" id="ARBA00023136"/>
    </source>
</evidence>
<sequence length="214" mass="23472">MEPTHVPLAANSIKILVWDVPVRVFHWLMVLCFAGAYLTSESESLKTVHTTLGYTMAGLIVFRLVWGFIGSRHARFSDFVRGPAAVASYLRSLLQGKPQHFLGHNPAGALAIVALLVLGALTTASGWFALQETSGEQWEEIHETIANLMLAVVLLHVAGVIVSSRLHHENLVASMFSGKKAGDAGQGLRRGWHSIGWLLLLGVAAFWWLQWKIS</sequence>
<proteinExistence type="predicted"/>
<evidence type="ECO:0000259" key="7">
    <source>
        <dbReference type="Pfam" id="PF01292"/>
    </source>
</evidence>
<organism evidence="8 9">
    <name type="scientific">Massilia eburnea</name>
    <dbReference type="NCBI Taxonomy" id="1776165"/>
    <lineage>
        <taxon>Bacteria</taxon>
        <taxon>Pseudomonadati</taxon>
        <taxon>Pseudomonadota</taxon>
        <taxon>Betaproteobacteria</taxon>
        <taxon>Burkholderiales</taxon>
        <taxon>Oxalobacteraceae</taxon>
        <taxon>Telluria group</taxon>
        <taxon>Massilia</taxon>
    </lineage>
</organism>
<dbReference type="Gene3D" id="1.20.950.20">
    <property type="entry name" value="Transmembrane di-heme cytochromes, Chain C"/>
    <property type="match status" value="1"/>
</dbReference>
<feature type="transmembrane region" description="Helical" evidence="6">
    <location>
        <begin position="145"/>
        <end position="166"/>
    </location>
</feature>
<evidence type="ECO:0000256" key="1">
    <source>
        <dbReference type="ARBA" id="ARBA00004651"/>
    </source>
</evidence>
<dbReference type="InterPro" id="IPR051542">
    <property type="entry name" value="Hydrogenase_cytochrome"/>
</dbReference>
<evidence type="ECO:0000256" key="2">
    <source>
        <dbReference type="ARBA" id="ARBA00022475"/>
    </source>
</evidence>
<evidence type="ECO:0000256" key="3">
    <source>
        <dbReference type="ARBA" id="ARBA00022692"/>
    </source>
</evidence>
<comment type="caution">
    <text evidence="8">The sequence shown here is derived from an EMBL/GenBank/DDBJ whole genome shotgun (WGS) entry which is preliminary data.</text>
</comment>
<name>A0A6L6QGS2_9BURK</name>
<keyword evidence="2" id="KW-1003">Cell membrane</keyword>
<gene>
    <name evidence="8" type="ORF">GM658_10880</name>
</gene>
<feature type="transmembrane region" description="Helical" evidence="6">
    <location>
        <begin position="20"/>
        <end position="39"/>
    </location>
</feature>
<keyword evidence="5 6" id="KW-0472">Membrane</keyword>
<comment type="subcellular location">
    <subcellularLocation>
        <location evidence="1">Cell membrane</location>
        <topology evidence="1">Multi-pass membrane protein</topology>
    </subcellularLocation>
</comment>
<evidence type="ECO:0000256" key="4">
    <source>
        <dbReference type="ARBA" id="ARBA00022989"/>
    </source>
</evidence>
<dbReference type="RefSeq" id="WP_155454077.1">
    <property type="nucleotide sequence ID" value="NZ_WNKX01000007.1"/>
</dbReference>
<dbReference type="GO" id="GO:0009055">
    <property type="term" value="F:electron transfer activity"/>
    <property type="evidence" value="ECO:0007669"/>
    <property type="project" value="InterPro"/>
</dbReference>
<dbReference type="SUPFAM" id="SSF81342">
    <property type="entry name" value="Transmembrane di-heme cytochromes"/>
    <property type="match status" value="1"/>
</dbReference>
<dbReference type="EMBL" id="WNKX01000007">
    <property type="protein sequence ID" value="MTW11107.1"/>
    <property type="molecule type" value="Genomic_DNA"/>
</dbReference>
<dbReference type="PANTHER" id="PTHR30485:SF2">
    <property type="entry name" value="BLL0597 PROTEIN"/>
    <property type="match status" value="1"/>
</dbReference>
<dbReference type="Proteomes" id="UP000472320">
    <property type="component" value="Unassembled WGS sequence"/>
</dbReference>
<feature type="transmembrane region" description="Helical" evidence="6">
    <location>
        <begin position="51"/>
        <end position="69"/>
    </location>
</feature>
<evidence type="ECO:0000313" key="9">
    <source>
        <dbReference type="Proteomes" id="UP000472320"/>
    </source>
</evidence>
<accession>A0A6L6QGS2</accession>
<dbReference type="GO" id="GO:0020037">
    <property type="term" value="F:heme binding"/>
    <property type="evidence" value="ECO:0007669"/>
    <property type="project" value="TreeGrafter"/>
</dbReference>
<protein>
    <submittedName>
        <fullName evidence="8">Cytochrome B</fullName>
    </submittedName>
</protein>
<keyword evidence="3 6" id="KW-0812">Transmembrane</keyword>
<feature type="transmembrane region" description="Helical" evidence="6">
    <location>
        <begin position="107"/>
        <end position="130"/>
    </location>
</feature>
<dbReference type="PANTHER" id="PTHR30485">
    <property type="entry name" value="NI/FE-HYDROGENASE 1 B-TYPE CYTOCHROME SUBUNIT"/>
    <property type="match status" value="1"/>
</dbReference>